<evidence type="ECO:0000313" key="1">
    <source>
        <dbReference type="EMBL" id="AGC34441.1"/>
    </source>
</evidence>
<evidence type="ECO:0000313" key="2">
    <source>
        <dbReference type="Proteomes" id="UP000011137"/>
    </source>
</evidence>
<organism evidence="1 2">
    <name type="scientific">Haloarcula vallismortis tailed virus 1</name>
    <dbReference type="NCBI Taxonomy" id="1262528"/>
    <lineage>
        <taxon>Viruses</taxon>
        <taxon>Duplodnaviria</taxon>
        <taxon>Heunggongvirae</taxon>
        <taxon>Uroviricota</taxon>
        <taxon>Caudoviricetes</taxon>
        <taxon>Thumleimavirales</taxon>
        <taxon>Druskaviridae</taxon>
        <taxon>Tredecimvirus</taxon>
        <taxon>Tredecimvirus thailandense</taxon>
        <taxon>Tredecimvirus HVTV1</taxon>
    </lineage>
</organism>
<sequence length="40" mass="4666">MATCLDCGAEFQKGESRGRTPMRYKGNYCEDCEEERRDDD</sequence>
<name>L7THX4_9CAUD</name>
<keyword evidence="2" id="KW-1185">Reference proteome</keyword>
<dbReference type="RefSeq" id="YP_007378977.1">
    <property type="nucleotide sequence ID" value="NC_020158.1"/>
</dbReference>
<dbReference type="Proteomes" id="UP000011137">
    <property type="component" value="Segment"/>
</dbReference>
<gene>
    <name evidence="1" type="primary">72</name>
    <name evidence="1" type="ORF">HVTV1_72</name>
</gene>
<accession>L7THX4</accession>
<dbReference type="KEGG" id="vg:14477313"/>
<dbReference type="EMBL" id="KC117377">
    <property type="protein sequence ID" value="AGC34441.1"/>
    <property type="molecule type" value="Genomic_DNA"/>
</dbReference>
<dbReference type="GeneID" id="14477313"/>
<protein>
    <submittedName>
        <fullName evidence="1">Uncharacterized protein</fullName>
    </submittedName>
</protein>
<reference evidence="1 2" key="1">
    <citation type="journal article" date="2013" name="J. Virol.">
        <title>Insights into head-tailed viruses infecting extremely halophilic archaea.</title>
        <authorList>
            <person name="Pietila M.K."/>
            <person name="Laurinmaki P."/>
            <person name="Russell D.A."/>
            <person name="Ko C.C."/>
            <person name="Jacobs-Sera D."/>
            <person name="Butcher S.J."/>
            <person name="Bamford D.H."/>
            <person name="Hendrix R.W."/>
        </authorList>
    </citation>
    <scope>NUCLEOTIDE SEQUENCE [LARGE SCALE GENOMIC DNA]</scope>
</reference>
<proteinExistence type="predicted"/>